<dbReference type="CDD" id="cd03811">
    <property type="entry name" value="GT4_GT28_WabH-like"/>
    <property type="match status" value="1"/>
</dbReference>
<dbReference type="InterPro" id="IPR028098">
    <property type="entry name" value="Glyco_trans_4-like_N"/>
</dbReference>
<dbReference type="SUPFAM" id="SSF53756">
    <property type="entry name" value="UDP-Glycosyltransferase/glycogen phosphorylase"/>
    <property type="match status" value="1"/>
</dbReference>
<protein>
    <submittedName>
        <fullName evidence="2">Glycosyltransferase</fullName>
    </submittedName>
</protein>
<feature type="domain" description="Glycosyltransferase subfamily 4-like N-terminal" evidence="1">
    <location>
        <begin position="14"/>
        <end position="151"/>
    </location>
</feature>
<evidence type="ECO:0000313" key="3">
    <source>
        <dbReference type="Proteomes" id="UP000320948"/>
    </source>
</evidence>
<dbReference type="PANTHER" id="PTHR12526:SF630">
    <property type="entry name" value="GLYCOSYLTRANSFERASE"/>
    <property type="match status" value="1"/>
</dbReference>
<dbReference type="Gene3D" id="3.40.50.2000">
    <property type="entry name" value="Glycogen Phosphorylase B"/>
    <property type="match status" value="2"/>
</dbReference>
<accession>A0A6N4RC19</accession>
<gene>
    <name evidence="2" type="ORF">DI628_02755</name>
</gene>
<proteinExistence type="predicted"/>
<organism evidence="2 3">
    <name type="scientific">Blastochloris viridis</name>
    <name type="common">Rhodopseudomonas viridis</name>
    <dbReference type="NCBI Taxonomy" id="1079"/>
    <lineage>
        <taxon>Bacteria</taxon>
        <taxon>Pseudomonadati</taxon>
        <taxon>Pseudomonadota</taxon>
        <taxon>Alphaproteobacteria</taxon>
        <taxon>Hyphomicrobiales</taxon>
        <taxon>Blastochloridaceae</taxon>
        <taxon>Blastochloris</taxon>
    </lineage>
</organism>
<evidence type="ECO:0000313" key="2">
    <source>
        <dbReference type="EMBL" id="TKW61562.1"/>
    </source>
</evidence>
<reference evidence="2 3" key="1">
    <citation type="journal article" date="2017" name="Nat. Commun.">
        <title>In situ click chemistry generation of cyclooxygenase-2 inhibitors.</title>
        <authorList>
            <person name="Bhardwaj A."/>
            <person name="Kaur J."/>
            <person name="Wuest M."/>
            <person name="Wuest F."/>
        </authorList>
    </citation>
    <scope>NUCLEOTIDE SEQUENCE [LARGE SCALE GENOMIC DNA]</scope>
    <source>
        <strain evidence="2">S2_018_000_R2_106</strain>
    </source>
</reference>
<dbReference type="EMBL" id="VAFM01000001">
    <property type="protein sequence ID" value="TKW61562.1"/>
    <property type="molecule type" value="Genomic_DNA"/>
</dbReference>
<evidence type="ECO:0000259" key="1">
    <source>
        <dbReference type="Pfam" id="PF13439"/>
    </source>
</evidence>
<dbReference type="Proteomes" id="UP000320948">
    <property type="component" value="Unassembled WGS sequence"/>
</dbReference>
<keyword evidence="2" id="KW-0808">Transferase</keyword>
<dbReference type="GO" id="GO:0016757">
    <property type="term" value="F:glycosyltransferase activity"/>
    <property type="evidence" value="ECO:0007669"/>
    <property type="project" value="UniProtKB-ARBA"/>
</dbReference>
<name>A0A6N4RC19_BLAVI</name>
<dbReference type="Pfam" id="PF13692">
    <property type="entry name" value="Glyco_trans_1_4"/>
    <property type="match status" value="1"/>
</dbReference>
<sequence>MKILHAIFSTDFAGSENNCAQLAMLQYQAGHEVRVVIKGRNPKQVERFRQLVAPDQLIVIPAAWPSLLDGILLKRIVKTFKPDVIHTHLGRATKRFGKVAKALGIPHIASLHLQYEPKVYGACNGLVCVAGWQRASLSSYKGKVAVIRNWVPRRMGNVKAPVKENPAITRLGSVGRLDNQKGYDILLQAFRQAFPKGDETVELVIIGEGPNRAALEAIAAGDARIRLPGYSANVPNELAGFDAFISSSRFEGLALVVLEAIGAKLPMLLTDVAGNRELADLQPQGVVSLVPPEDITAMAEALKNLTAKPLAPVNYDVSELDESTVAVRMVAFYQQVIGTA</sequence>
<comment type="caution">
    <text evidence="2">The sequence shown here is derived from an EMBL/GenBank/DDBJ whole genome shotgun (WGS) entry which is preliminary data.</text>
</comment>
<dbReference type="Pfam" id="PF13439">
    <property type="entry name" value="Glyco_transf_4"/>
    <property type="match status" value="1"/>
</dbReference>
<dbReference type="AlphaFoldDB" id="A0A6N4RC19"/>
<dbReference type="PANTHER" id="PTHR12526">
    <property type="entry name" value="GLYCOSYLTRANSFERASE"/>
    <property type="match status" value="1"/>
</dbReference>